<feature type="transmembrane region" description="Helical" evidence="24">
    <location>
        <begin position="354"/>
        <end position="375"/>
    </location>
</feature>
<dbReference type="Pfam" id="PF13561">
    <property type="entry name" value="adh_short_C2"/>
    <property type="match status" value="1"/>
</dbReference>
<evidence type="ECO:0000256" key="6">
    <source>
        <dbReference type="ARBA" id="ARBA00011881"/>
    </source>
</evidence>
<evidence type="ECO:0000256" key="7">
    <source>
        <dbReference type="ARBA" id="ARBA00022490"/>
    </source>
</evidence>
<dbReference type="InterPro" id="IPR002347">
    <property type="entry name" value="SDR_fam"/>
</dbReference>
<feature type="transmembrane region" description="Helical" evidence="24">
    <location>
        <begin position="658"/>
        <end position="678"/>
    </location>
</feature>
<evidence type="ECO:0000256" key="16">
    <source>
        <dbReference type="ARBA" id="ARBA00038959"/>
    </source>
</evidence>
<organism evidence="26 27">
    <name type="scientific">Electrophorus voltai</name>
    <dbReference type="NCBI Taxonomy" id="2609070"/>
    <lineage>
        <taxon>Eukaryota</taxon>
        <taxon>Metazoa</taxon>
        <taxon>Chordata</taxon>
        <taxon>Craniata</taxon>
        <taxon>Vertebrata</taxon>
        <taxon>Euteleostomi</taxon>
        <taxon>Actinopterygii</taxon>
        <taxon>Neopterygii</taxon>
        <taxon>Teleostei</taxon>
        <taxon>Ostariophysi</taxon>
        <taxon>Gymnotiformes</taxon>
        <taxon>Gymnotoidei</taxon>
        <taxon>Gymnotidae</taxon>
        <taxon>Electrophorus</taxon>
    </lineage>
</organism>
<comment type="pathway">
    <text evidence="14">Amino-acid metabolism.</text>
</comment>
<comment type="similarity">
    <text evidence="5">Belongs to the monovalent cation:proton antiporter 1 (CPA1) transporter (TC 2.A.36) family.</text>
</comment>
<comment type="pathway">
    <text evidence="3">Siderophore biosynthesis.</text>
</comment>
<dbReference type="AlphaFoldDB" id="A0AAD8Z7J8"/>
<dbReference type="Gene3D" id="3.40.50.720">
    <property type="entry name" value="NAD(P)-binding Rossmann-like Domain"/>
    <property type="match status" value="1"/>
</dbReference>
<dbReference type="GO" id="GO:0016617">
    <property type="term" value="F:4-oxoproline reductase activity"/>
    <property type="evidence" value="ECO:0007669"/>
    <property type="project" value="UniProtKB-EC"/>
</dbReference>
<comment type="subunit">
    <text evidence="6">Homotetramer.</text>
</comment>
<keyword evidence="12" id="KW-0443">Lipid metabolism</keyword>
<evidence type="ECO:0000256" key="2">
    <source>
        <dbReference type="ARBA" id="ARBA00004496"/>
    </source>
</evidence>
<feature type="transmembrane region" description="Helical" evidence="24">
    <location>
        <begin position="698"/>
        <end position="719"/>
    </location>
</feature>
<dbReference type="InterPro" id="IPR036291">
    <property type="entry name" value="NAD(P)-bd_dom_sf"/>
</dbReference>
<feature type="transmembrane region" description="Helical" evidence="24">
    <location>
        <begin position="507"/>
        <end position="534"/>
    </location>
</feature>
<evidence type="ECO:0000256" key="17">
    <source>
        <dbReference type="ARBA" id="ARBA00039194"/>
    </source>
</evidence>
<dbReference type="EMBL" id="JAROKS010000019">
    <property type="protein sequence ID" value="KAK1792833.1"/>
    <property type="molecule type" value="Genomic_DNA"/>
</dbReference>
<evidence type="ECO:0000256" key="1">
    <source>
        <dbReference type="ARBA" id="ARBA00004141"/>
    </source>
</evidence>
<dbReference type="EC" id="1.1.1.104" evidence="15"/>
<keyword evidence="27" id="KW-1185">Reference proteome</keyword>
<dbReference type="PANTHER" id="PTHR31102:SF23">
    <property type="entry name" value="SI:DKEY-162B23.4"/>
    <property type="match status" value="1"/>
</dbReference>
<evidence type="ECO:0000256" key="9">
    <source>
        <dbReference type="ARBA" id="ARBA00022989"/>
    </source>
</evidence>
<evidence type="ECO:0000256" key="19">
    <source>
        <dbReference type="ARBA" id="ARBA00042309"/>
    </source>
</evidence>
<evidence type="ECO:0000313" key="26">
    <source>
        <dbReference type="EMBL" id="KAK1792833.1"/>
    </source>
</evidence>
<dbReference type="InterPro" id="IPR006153">
    <property type="entry name" value="Cation/H_exchanger_TM"/>
</dbReference>
<dbReference type="InterPro" id="IPR051843">
    <property type="entry name" value="CPA1_transporter"/>
</dbReference>
<evidence type="ECO:0000256" key="13">
    <source>
        <dbReference type="ARBA" id="ARBA00023136"/>
    </source>
</evidence>
<dbReference type="SUPFAM" id="SSF51735">
    <property type="entry name" value="NAD(P)-binding Rossmann-fold domains"/>
    <property type="match status" value="1"/>
</dbReference>
<keyword evidence="13 24" id="KW-0472">Membrane</keyword>
<feature type="transmembrane region" description="Helical" evidence="24">
    <location>
        <begin position="411"/>
        <end position="433"/>
    </location>
</feature>
<evidence type="ECO:0000256" key="5">
    <source>
        <dbReference type="ARBA" id="ARBA00007367"/>
    </source>
</evidence>
<name>A0AAD8Z7J8_9TELE</name>
<evidence type="ECO:0000256" key="22">
    <source>
        <dbReference type="ARBA" id="ARBA00043199"/>
    </source>
</evidence>
<evidence type="ECO:0000256" key="14">
    <source>
        <dbReference type="ARBA" id="ARBA00034698"/>
    </source>
</evidence>
<keyword evidence="7" id="KW-0963">Cytoplasm</keyword>
<dbReference type="GO" id="GO:0016020">
    <property type="term" value="C:membrane"/>
    <property type="evidence" value="ECO:0007669"/>
    <property type="project" value="UniProtKB-SubCell"/>
</dbReference>
<evidence type="ECO:0000256" key="20">
    <source>
        <dbReference type="ARBA" id="ARBA00042565"/>
    </source>
</evidence>
<dbReference type="PRINTS" id="PR00080">
    <property type="entry name" value="SDRFAMILY"/>
</dbReference>
<evidence type="ECO:0000256" key="15">
    <source>
        <dbReference type="ARBA" id="ARBA00038956"/>
    </source>
</evidence>
<dbReference type="CDD" id="cd05368">
    <property type="entry name" value="DHRS6_like_SDR_c"/>
    <property type="match status" value="1"/>
</dbReference>
<proteinExistence type="inferred from homology"/>
<evidence type="ECO:0000256" key="3">
    <source>
        <dbReference type="ARBA" id="ARBA00004924"/>
    </source>
</evidence>
<evidence type="ECO:0000256" key="4">
    <source>
        <dbReference type="ARBA" id="ARBA00006484"/>
    </source>
</evidence>
<dbReference type="GO" id="GO:0005737">
    <property type="term" value="C:cytoplasm"/>
    <property type="evidence" value="ECO:0007669"/>
    <property type="project" value="UniProtKB-SubCell"/>
</dbReference>
<evidence type="ECO:0000256" key="18">
    <source>
        <dbReference type="ARBA" id="ARBA00041727"/>
    </source>
</evidence>
<comment type="similarity">
    <text evidence="4">Belongs to the short-chain dehydrogenases/reductases (SDR) family.</text>
</comment>
<dbReference type="PROSITE" id="PS00061">
    <property type="entry name" value="ADH_SHORT"/>
    <property type="match status" value="1"/>
</dbReference>
<evidence type="ECO:0000256" key="12">
    <source>
        <dbReference type="ARBA" id="ARBA00023098"/>
    </source>
</evidence>
<evidence type="ECO:0000313" key="27">
    <source>
        <dbReference type="Proteomes" id="UP001239994"/>
    </source>
</evidence>
<feature type="transmembrane region" description="Helical" evidence="24">
    <location>
        <begin position="546"/>
        <end position="563"/>
    </location>
</feature>
<evidence type="ECO:0000259" key="25">
    <source>
        <dbReference type="Pfam" id="PF00999"/>
    </source>
</evidence>
<comment type="caution">
    <text evidence="26">The sequence shown here is derived from an EMBL/GenBank/DDBJ whole genome shotgun (WGS) entry which is preliminary data.</text>
</comment>
<comment type="catalytic activity">
    <reaction evidence="23">
        <text>(R)-3-hydroxybutanoate + NAD(+) = acetoacetate + NADH + H(+)</text>
        <dbReference type="Rhea" id="RHEA:20521"/>
        <dbReference type="ChEBI" id="CHEBI:10983"/>
        <dbReference type="ChEBI" id="CHEBI:13705"/>
        <dbReference type="ChEBI" id="CHEBI:15378"/>
        <dbReference type="ChEBI" id="CHEBI:57540"/>
        <dbReference type="ChEBI" id="CHEBI:57945"/>
        <dbReference type="EC" id="1.1.1.30"/>
    </reaction>
</comment>
<keyword evidence="8 24" id="KW-0812">Transmembrane</keyword>
<gene>
    <name evidence="26" type="ORF">P4O66_012742</name>
</gene>
<dbReference type="Proteomes" id="UP001239994">
    <property type="component" value="Unassembled WGS sequence"/>
</dbReference>
<dbReference type="GO" id="GO:0003858">
    <property type="term" value="F:3-hydroxybutyrate dehydrogenase activity"/>
    <property type="evidence" value="ECO:0007669"/>
    <property type="project" value="UniProtKB-EC"/>
</dbReference>
<keyword evidence="10" id="KW-0560">Oxidoreductase</keyword>
<dbReference type="PANTHER" id="PTHR31102">
    <property type="match status" value="1"/>
</dbReference>
<evidence type="ECO:0000256" key="24">
    <source>
        <dbReference type="SAM" id="Phobius"/>
    </source>
</evidence>
<feature type="transmembrane region" description="Helical" evidence="24">
    <location>
        <begin position="439"/>
        <end position="463"/>
    </location>
</feature>
<feature type="transmembrane region" description="Helical" evidence="24">
    <location>
        <begin position="323"/>
        <end position="342"/>
    </location>
</feature>
<feature type="transmembrane region" description="Helical" evidence="24">
    <location>
        <begin position="291"/>
        <end position="311"/>
    </location>
</feature>
<feature type="domain" description="Cation/H+ exchanger transmembrane" evidence="25">
    <location>
        <begin position="343"/>
        <end position="710"/>
    </location>
</feature>
<evidence type="ECO:0000256" key="11">
    <source>
        <dbReference type="ARBA" id="ARBA00023027"/>
    </source>
</evidence>
<dbReference type="GO" id="GO:1902600">
    <property type="term" value="P:proton transmembrane transport"/>
    <property type="evidence" value="ECO:0007669"/>
    <property type="project" value="InterPro"/>
</dbReference>
<evidence type="ECO:0000256" key="10">
    <source>
        <dbReference type="ARBA" id="ARBA00023002"/>
    </source>
</evidence>
<accession>A0AAD8Z7J8</accession>
<dbReference type="Pfam" id="PF00999">
    <property type="entry name" value="Na_H_Exchanger"/>
    <property type="match status" value="1"/>
</dbReference>
<sequence>MGRLDGKVIVLSAAAQGIGRAAAIAFAREGAQVTATDINGEKLKELDGIPGIKTKVVDITNKDQVEALAQEFNHVDVIFNVAGFVHHGSILDCEEADWDFSMNVNVRSMYLMIKAFLPKMLACKSGSIINMSSVASSIKGVVNRCVYSTSKAAVIGLTKSVAADFLEQGIRCNCICPGTVDTPSLRGRIQARPDPEQAYKDFIARQKIGRMCTAEEVAHLCVYLASDEHCLAMDQAVVRDADSPGTTLPEDVVAFVPRAPCLIDACTNTDRPHMCCAWLRRWCRCPPQGRSALLITKVVMAAVSFGVAWSITEKECLPGGNLFGVFAVFGCAVAGGKLVEFLHLPRLPPLPPLLGMLLAGVLLRNIPVVTEAIYIDYRWSASLRNIALSIILARAGLGLDAKALRKLRAVCVRLAVGPCLIEASTVALVSHFFMGLPWIWGFILGFVLGAVSPAVVVPSMLLLQKDGYGLEQGIPTLLMAAGSFDDILAITGFTTCLSVAFATGSTWFNLLIGLLEVIGGMTAGVGLGFFLRFFPSRDQKSLVNKRSFLLVGLCLFAVFGSNVFGFPGSGGLCTLVLAFLAGVGWGPDKVPVEDIVSKVWDVFQPLLFGLIGAEINIGALDPITVGFGLATLCISLTVRIVFTYIMVLCAGFNFREKLFVALAWMPKATVQAAIGSTALDMARGRQDEAAQHYGMKVLAVAVLSILITAPTGALLIGLCGPRLLQKPKSPEWGCTVGNGHTGHLRERNMRNFPEPSLPERRCGHIQQSSSTAQDGPLKLTVVPTTLSRGLPGLLYENTLFKEVQADTGIIYEPNQEVSGQFEIFQRYGLWPKYE</sequence>
<keyword evidence="9 24" id="KW-1133">Transmembrane helix</keyword>
<comment type="subcellular location">
    <subcellularLocation>
        <location evidence="2">Cytoplasm</location>
    </subcellularLocation>
    <subcellularLocation>
        <location evidence="1">Membrane</location>
        <topology evidence="1">Multi-pass membrane protein</topology>
    </subcellularLocation>
</comment>
<dbReference type="GO" id="GO:0015297">
    <property type="term" value="F:antiporter activity"/>
    <property type="evidence" value="ECO:0007669"/>
    <property type="project" value="InterPro"/>
</dbReference>
<protein>
    <recommendedName>
        <fullName evidence="17">Dehydrogenase/reductase SDR family member 6</fullName>
        <ecNumber evidence="15">1.1.1.104</ecNumber>
        <ecNumber evidence="16">1.1.1.30</ecNumber>
    </recommendedName>
    <alternativeName>
        <fullName evidence="21">(R)-beta-hydroxybutyrate dehydrogenase</fullName>
    </alternativeName>
    <alternativeName>
        <fullName evidence="19">3-hydroxybutyrate dehydrogenase type 2</fullName>
    </alternativeName>
    <alternativeName>
        <fullName evidence="22">4-oxo-L-proline reductase</fullName>
    </alternativeName>
    <alternativeName>
        <fullName evidence="20">Oxidoreductase UCPA</fullName>
    </alternativeName>
    <alternativeName>
        <fullName evidence="18">Short chain dehydrogenase/reductase family 15C member 1</fullName>
    </alternativeName>
</protein>
<dbReference type="InterPro" id="IPR020904">
    <property type="entry name" value="Sc_DH/Rdtase_CS"/>
</dbReference>
<evidence type="ECO:0000256" key="23">
    <source>
        <dbReference type="ARBA" id="ARBA00049550"/>
    </source>
</evidence>
<evidence type="ECO:0000256" key="21">
    <source>
        <dbReference type="ARBA" id="ARBA00043083"/>
    </source>
</evidence>
<dbReference type="PRINTS" id="PR00081">
    <property type="entry name" value="GDHRDH"/>
</dbReference>
<feature type="transmembrane region" description="Helical" evidence="24">
    <location>
        <begin position="625"/>
        <end position="646"/>
    </location>
</feature>
<evidence type="ECO:0000256" key="8">
    <source>
        <dbReference type="ARBA" id="ARBA00022692"/>
    </source>
</evidence>
<dbReference type="EC" id="1.1.1.30" evidence="16"/>
<feature type="transmembrane region" description="Helical" evidence="24">
    <location>
        <begin position="475"/>
        <end position="501"/>
    </location>
</feature>
<dbReference type="FunFam" id="3.40.50.720:FF:000211">
    <property type="entry name" value="3-hydroxybutyrate dehydrogenase type 2"/>
    <property type="match status" value="1"/>
</dbReference>
<dbReference type="GO" id="GO:0006629">
    <property type="term" value="P:lipid metabolic process"/>
    <property type="evidence" value="ECO:0007669"/>
    <property type="project" value="UniProtKB-KW"/>
</dbReference>
<reference evidence="26" key="1">
    <citation type="submission" date="2023-03" db="EMBL/GenBank/DDBJ databases">
        <title>Electrophorus voltai genome.</title>
        <authorList>
            <person name="Bian C."/>
        </authorList>
    </citation>
    <scope>NUCLEOTIDE SEQUENCE</scope>
    <source>
        <strain evidence="26">CB-2022</strain>
        <tissue evidence="26">Muscle</tissue>
    </source>
</reference>
<keyword evidence="11" id="KW-0520">NAD</keyword>